<dbReference type="CTD" id="20205046"/>
<feature type="transmembrane region" description="Helical" evidence="7">
    <location>
        <begin position="256"/>
        <end position="282"/>
    </location>
</feature>
<dbReference type="GO" id="GO:0005886">
    <property type="term" value="C:plasma membrane"/>
    <property type="evidence" value="ECO:0000318"/>
    <property type="project" value="GO_Central"/>
</dbReference>
<dbReference type="GO" id="GO:0055085">
    <property type="term" value="P:transmembrane transport"/>
    <property type="evidence" value="ECO:0000318"/>
    <property type="project" value="GO_Central"/>
</dbReference>
<evidence type="ECO:0000259" key="8">
    <source>
        <dbReference type="Pfam" id="PF03600"/>
    </source>
</evidence>
<sequence>MGLWNEKQTSANKTTSPLTDQPNAQQQPQQPQQPQQLQQPQQQLSRRSTASHDVFPSFISMATQTSSRDQEVSNRQPNSQSATVNPPSFLAAASHILDNEKLQKQNKQLRTRLNPTTTQTTPGTASTTVSKESNHSNTSQPRQSLIPMGYFRSVLLEILLYRKMILVFFFPLIYLPIPIFYPDIVSFGYCMFRSYWTTEALPLAVAGLLPCILMPLLSVVKIEELAMEYIKDSSLMFYGGLIIAVAIEKCNLHKRLAMAVLLIVGTSARWVAFGFMATSWFLSMWMNNTATATMMVPLVSALIGQLKNSRKKKLQNIGTELLKIAVQKPFPDGRPRHYRISNVIKSVSLPPSDIRQKGKRASSLNFSQTSEDNASTRKVKSENIVNKGNNMNYNNNSINNNINNNDNINNNTNINSNKNNINNTNINNNNININDNINNNNSINKNSNYNSVNRSCIETSTVDHNHSANANCDDINTMMMTNSINEFNYKDSVIKSSYSSNDDMKSCSCPYYDRDINYSLFGNCFSFNFQKIFSDIKNVITKNNSSNNNNNININNSRNNNSISNNNNNIKYTRYPVQFLNNNTSKKIPENGITSTETNTTSFTNLDCQQKLRDKNSIEGNNYSNIGAESVSTRSNVSLSSASSSIGSCYKHCDHIETRCTQRSSQCNSVNDVLSYVRGDGCKNNCTDNNNNDVMYNNINNNNNNSSNSNNNNNDDKGRNSKASNRSEKLNKTSQKLPKKPTFATKIKNLFTKKDDEKFRKTLQERQMKLEQQLHMQQHILQQRQRSQTPSVTNLQDIQTQPALFQVSKFDEERKRSRRGDQVYFDLTQSDLMNAVKNDLVIKQSSKKPPKFSLFDSNYLRKSSVTTDGSLKKLFKISFRSEPGRTVGQRPRYQHEITENMDKDGNFVIPPQNDVENMINDNDGGRRKIAWLQRQNFQKEIKERTKKDEKDDNKNDDDEYTDDDNAGKMKANTRRTSADM</sequence>
<keyword evidence="4 7" id="KW-1133">Transmembrane helix</keyword>
<gene>
    <name evidence="10" type="primary">20205046</name>
    <name evidence="9" type="ORF">HELRODRAFT_174576</name>
</gene>
<dbReference type="eggNOG" id="KOG1281">
    <property type="taxonomic scope" value="Eukaryota"/>
</dbReference>
<organism evidence="10 11">
    <name type="scientific">Helobdella robusta</name>
    <name type="common">Californian leech</name>
    <dbReference type="NCBI Taxonomy" id="6412"/>
    <lineage>
        <taxon>Eukaryota</taxon>
        <taxon>Metazoa</taxon>
        <taxon>Spiralia</taxon>
        <taxon>Lophotrochozoa</taxon>
        <taxon>Annelida</taxon>
        <taxon>Clitellata</taxon>
        <taxon>Hirudinea</taxon>
        <taxon>Rhynchobdellida</taxon>
        <taxon>Glossiphoniidae</taxon>
        <taxon>Helobdella</taxon>
    </lineage>
</organism>
<feature type="region of interest" description="Disordered" evidence="6">
    <location>
        <begin position="693"/>
        <end position="743"/>
    </location>
</feature>
<feature type="compositionally biased region" description="Polar residues" evidence="6">
    <location>
        <begin position="129"/>
        <end position="141"/>
    </location>
</feature>
<reference evidence="10" key="3">
    <citation type="submission" date="2015-06" db="UniProtKB">
        <authorList>
            <consortium name="EnsemblMetazoa"/>
        </authorList>
    </citation>
    <scope>IDENTIFICATION</scope>
</reference>
<dbReference type="GO" id="GO:0022857">
    <property type="term" value="F:transmembrane transporter activity"/>
    <property type="evidence" value="ECO:0000318"/>
    <property type="project" value="GO_Central"/>
</dbReference>
<evidence type="ECO:0000256" key="3">
    <source>
        <dbReference type="ARBA" id="ARBA00022692"/>
    </source>
</evidence>
<dbReference type="EMBL" id="KB096743">
    <property type="protein sequence ID" value="ESO01618.1"/>
    <property type="molecule type" value="Genomic_DNA"/>
</dbReference>
<keyword evidence="11" id="KW-1185">Reference proteome</keyword>
<accession>T1F897</accession>
<dbReference type="RefSeq" id="XP_009020272.1">
    <property type="nucleotide sequence ID" value="XM_009022024.1"/>
</dbReference>
<dbReference type="PANTHER" id="PTHR10283">
    <property type="entry name" value="SOLUTE CARRIER FAMILY 13 MEMBER"/>
    <property type="match status" value="1"/>
</dbReference>
<feature type="compositionally biased region" description="Low complexity" evidence="6">
    <location>
        <begin position="111"/>
        <end position="128"/>
    </location>
</feature>
<feature type="transmembrane region" description="Helical" evidence="7">
    <location>
        <begin position="201"/>
        <end position="220"/>
    </location>
</feature>
<evidence type="ECO:0000256" key="4">
    <source>
        <dbReference type="ARBA" id="ARBA00022989"/>
    </source>
</evidence>
<dbReference type="InParanoid" id="T1F897"/>
<feature type="domain" description="Citrate transporter-like" evidence="8">
    <location>
        <begin position="196"/>
        <end position="311"/>
    </location>
</feature>
<dbReference type="EMBL" id="AMQM01004964">
    <property type="status" value="NOT_ANNOTATED_CDS"/>
    <property type="molecule type" value="Genomic_DNA"/>
</dbReference>
<keyword evidence="5 7" id="KW-0472">Membrane</keyword>
<reference evidence="9 11" key="2">
    <citation type="journal article" date="2013" name="Nature">
        <title>Insights into bilaterian evolution from three spiralian genomes.</title>
        <authorList>
            <person name="Simakov O."/>
            <person name="Marletaz F."/>
            <person name="Cho S.J."/>
            <person name="Edsinger-Gonzales E."/>
            <person name="Havlak P."/>
            <person name="Hellsten U."/>
            <person name="Kuo D.H."/>
            <person name="Larsson T."/>
            <person name="Lv J."/>
            <person name="Arendt D."/>
            <person name="Savage R."/>
            <person name="Osoegawa K."/>
            <person name="de Jong P."/>
            <person name="Grimwood J."/>
            <person name="Chapman J.A."/>
            <person name="Shapiro H."/>
            <person name="Aerts A."/>
            <person name="Otillar R.P."/>
            <person name="Terry A.Y."/>
            <person name="Boore J.L."/>
            <person name="Grigoriev I.V."/>
            <person name="Lindberg D.R."/>
            <person name="Seaver E.C."/>
            <person name="Weisblat D.A."/>
            <person name="Putnam N.H."/>
            <person name="Rokhsar D.S."/>
        </authorList>
    </citation>
    <scope>NUCLEOTIDE SEQUENCE</scope>
</reference>
<feature type="region of interest" description="Disordered" evidence="6">
    <location>
        <begin position="1"/>
        <end position="51"/>
    </location>
</feature>
<feature type="region of interest" description="Disordered" evidence="6">
    <location>
        <begin position="63"/>
        <end position="86"/>
    </location>
</feature>
<evidence type="ECO:0000256" key="1">
    <source>
        <dbReference type="ARBA" id="ARBA00004141"/>
    </source>
</evidence>
<feature type="compositionally biased region" description="Low complexity" evidence="6">
    <location>
        <begin position="693"/>
        <end position="713"/>
    </location>
</feature>
<proteinExistence type="predicted"/>
<evidence type="ECO:0000313" key="9">
    <source>
        <dbReference type="EMBL" id="ESO01618.1"/>
    </source>
</evidence>
<feature type="compositionally biased region" description="Polar residues" evidence="6">
    <location>
        <begin position="1"/>
        <end position="24"/>
    </location>
</feature>
<comment type="subcellular location">
    <subcellularLocation>
        <location evidence="1">Membrane</location>
        <topology evidence="1">Multi-pass membrane protein</topology>
    </subcellularLocation>
</comment>
<feature type="transmembrane region" description="Helical" evidence="7">
    <location>
        <begin position="160"/>
        <end position="181"/>
    </location>
</feature>
<dbReference type="InterPro" id="IPR004680">
    <property type="entry name" value="Cit_transptr-like_dom"/>
</dbReference>
<evidence type="ECO:0000313" key="10">
    <source>
        <dbReference type="EnsemblMetazoa" id="HelroP174576"/>
    </source>
</evidence>
<dbReference type="OrthoDB" id="6493944at2759"/>
<evidence type="ECO:0000256" key="7">
    <source>
        <dbReference type="SAM" id="Phobius"/>
    </source>
</evidence>
<evidence type="ECO:0000313" key="11">
    <source>
        <dbReference type="Proteomes" id="UP000015101"/>
    </source>
</evidence>
<evidence type="ECO:0000256" key="5">
    <source>
        <dbReference type="ARBA" id="ARBA00023136"/>
    </source>
</evidence>
<dbReference type="EnsemblMetazoa" id="HelroT174576">
    <property type="protein sequence ID" value="HelroP174576"/>
    <property type="gene ID" value="HelroG174576"/>
</dbReference>
<dbReference type="KEGG" id="hro:HELRODRAFT_174576"/>
<dbReference type="AlphaFoldDB" id="T1F897"/>
<name>T1F897_HELRO</name>
<keyword evidence="3 7" id="KW-0812">Transmembrane</keyword>
<dbReference type="GeneID" id="20205046"/>
<reference evidence="11" key="1">
    <citation type="submission" date="2012-12" db="EMBL/GenBank/DDBJ databases">
        <authorList>
            <person name="Hellsten U."/>
            <person name="Grimwood J."/>
            <person name="Chapman J.A."/>
            <person name="Shapiro H."/>
            <person name="Aerts A."/>
            <person name="Otillar R.P."/>
            <person name="Terry A.Y."/>
            <person name="Boore J.L."/>
            <person name="Simakov O."/>
            <person name="Marletaz F."/>
            <person name="Cho S.-J."/>
            <person name="Edsinger-Gonzales E."/>
            <person name="Havlak P."/>
            <person name="Kuo D.-H."/>
            <person name="Larsson T."/>
            <person name="Lv J."/>
            <person name="Arendt D."/>
            <person name="Savage R."/>
            <person name="Osoegawa K."/>
            <person name="de Jong P."/>
            <person name="Lindberg D.R."/>
            <person name="Seaver E.C."/>
            <person name="Weisblat D.A."/>
            <person name="Putnam N.H."/>
            <person name="Grigoriev I.V."/>
            <person name="Rokhsar D.S."/>
        </authorList>
    </citation>
    <scope>NUCLEOTIDE SEQUENCE</scope>
</reference>
<feature type="compositionally biased region" description="Polar residues" evidence="6">
    <location>
        <begin position="362"/>
        <end position="373"/>
    </location>
</feature>
<feature type="compositionally biased region" description="Low complexity" evidence="6">
    <location>
        <begin position="25"/>
        <end position="44"/>
    </location>
</feature>
<dbReference type="HOGENOM" id="CLU_303713_0_0_1"/>
<feature type="compositionally biased region" description="Low complexity" evidence="6">
    <location>
        <begin position="383"/>
        <end position="392"/>
    </location>
</feature>
<feature type="region of interest" description="Disordered" evidence="6">
    <location>
        <begin position="351"/>
        <end position="392"/>
    </location>
</feature>
<evidence type="ECO:0000256" key="2">
    <source>
        <dbReference type="ARBA" id="ARBA00022448"/>
    </source>
</evidence>
<dbReference type="Proteomes" id="UP000015101">
    <property type="component" value="Unassembled WGS sequence"/>
</dbReference>
<feature type="compositionally biased region" description="Acidic residues" evidence="6">
    <location>
        <begin position="954"/>
        <end position="964"/>
    </location>
</feature>
<feature type="compositionally biased region" description="Basic and acidic residues" evidence="6">
    <location>
        <begin position="940"/>
        <end position="953"/>
    </location>
</feature>
<keyword evidence="2" id="KW-0813">Transport</keyword>
<feature type="region of interest" description="Disordered" evidence="6">
    <location>
        <begin position="940"/>
        <end position="980"/>
    </location>
</feature>
<evidence type="ECO:0000256" key="6">
    <source>
        <dbReference type="SAM" id="MobiDB-lite"/>
    </source>
</evidence>
<feature type="region of interest" description="Disordered" evidence="6">
    <location>
        <begin position="108"/>
        <end position="141"/>
    </location>
</feature>
<feature type="compositionally biased region" description="Basic and acidic residues" evidence="6">
    <location>
        <begin position="714"/>
        <end position="731"/>
    </location>
</feature>
<protein>
    <recommendedName>
        <fullName evidence="8">Citrate transporter-like domain-containing protein</fullName>
    </recommendedName>
</protein>
<dbReference type="PANTHER" id="PTHR10283:SF82">
    <property type="entry name" value="SOLUTE CARRIER FAMILY 13 MEMBER 2"/>
    <property type="match status" value="1"/>
</dbReference>
<dbReference type="Pfam" id="PF03600">
    <property type="entry name" value="CitMHS"/>
    <property type="match status" value="1"/>
</dbReference>